<accession>A0A1G8G058</accession>
<dbReference type="SUPFAM" id="SSF69593">
    <property type="entry name" value="Glycerol-3-phosphate (1)-acyltransferase"/>
    <property type="match status" value="1"/>
</dbReference>
<keyword evidence="2 5" id="KW-0012">Acyltransferase</keyword>
<name>A0A1G8G058_9MICO</name>
<dbReference type="PANTHER" id="PTHR10434">
    <property type="entry name" value="1-ACYL-SN-GLYCEROL-3-PHOSPHATE ACYLTRANSFERASE"/>
    <property type="match status" value="1"/>
</dbReference>
<feature type="compositionally biased region" description="Basic and acidic residues" evidence="3">
    <location>
        <begin position="227"/>
        <end position="246"/>
    </location>
</feature>
<evidence type="ECO:0000256" key="3">
    <source>
        <dbReference type="SAM" id="MobiDB-lite"/>
    </source>
</evidence>
<evidence type="ECO:0000256" key="2">
    <source>
        <dbReference type="ARBA" id="ARBA00023315"/>
    </source>
</evidence>
<keyword evidence="1 5" id="KW-0808">Transferase</keyword>
<dbReference type="GO" id="GO:0006654">
    <property type="term" value="P:phosphatidic acid biosynthetic process"/>
    <property type="evidence" value="ECO:0007669"/>
    <property type="project" value="TreeGrafter"/>
</dbReference>
<dbReference type="RefSeq" id="WP_092505801.1">
    <property type="nucleotide sequence ID" value="NZ_LT629695.1"/>
</dbReference>
<dbReference type="PANTHER" id="PTHR10434:SF55">
    <property type="entry name" value="POSSIBLE ACYLTRANSFERASE"/>
    <property type="match status" value="1"/>
</dbReference>
<evidence type="ECO:0000313" key="6">
    <source>
        <dbReference type="Proteomes" id="UP000198822"/>
    </source>
</evidence>
<feature type="region of interest" description="Disordered" evidence="3">
    <location>
        <begin position="222"/>
        <end position="246"/>
    </location>
</feature>
<dbReference type="CDD" id="cd07989">
    <property type="entry name" value="LPLAT_AGPAT-like"/>
    <property type="match status" value="1"/>
</dbReference>
<gene>
    <name evidence="5" type="ORF">SAMN04489720_2698</name>
</gene>
<dbReference type="OrthoDB" id="9806008at2"/>
<dbReference type="GO" id="GO:0005886">
    <property type="term" value="C:plasma membrane"/>
    <property type="evidence" value="ECO:0007669"/>
    <property type="project" value="TreeGrafter"/>
</dbReference>
<dbReference type="AlphaFoldDB" id="A0A1G8G058"/>
<protein>
    <submittedName>
        <fullName evidence="5">1-acyl-sn-glycerol-3-phosphate acyltransferases</fullName>
    </submittedName>
</protein>
<sequence length="246" mass="26829">MPRRSERTPAFRVLAGAVVPFITAVADVRLHHAERLPQTGAFVLAPNHFSEIDPLVIGTAVWKAGRAPRFLAKESLFRVPVLGRIMRATGQIPVDRGGIARGADPMAAARALVADELAVIIYPEGTLTRDPELWPMRGKTGAVRMALQAGVPVIPVAHWGAQELMPRYAKGIRPFPRKRIDVVFGEPVDLDAFRGGPLDQATLLRATETVMQAITRMLGELRGAEPPAERWDPAKRGQSETGRFDG</sequence>
<dbReference type="EMBL" id="LT629695">
    <property type="protein sequence ID" value="SDH87758.1"/>
    <property type="molecule type" value="Genomic_DNA"/>
</dbReference>
<dbReference type="STRING" id="399736.SAMN04489720_2698"/>
<organism evidence="5 6">
    <name type="scientific">Agrococcus jejuensis</name>
    <dbReference type="NCBI Taxonomy" id="399736"/>
    <lineage>
        <taxon>Bacteria</taxon>
        <taxon>Bacillati</taxon>
        <taxon>Actinomycetota</taxon>
        <taxon>Actinomycetes</taxon>
        <taxon>Micrococcales</taxon>
        <taxon>Microbacteriaceae</taxon>
        <taxon>Agrococcus</taxon>
    </lineage>
</organism>
<dbReference type="InterPro" id="IPR002123">
    <property type="entry name" value="Plipid/glycerol_acylTrfase"/>
</dbReference>
<dbReference type="Pfam" id="PF01553">
    <property type="entry name" value="Acyltransferase"/>
    <property type="match status" value="1"/>
</dbReference>
<reference evidence="6" key="1">
    <citation type="submission" date="2016-10" db="EMBL/GenBank/DDBJ databases">
        <authorList>
            <person name="Varghese N."/>
            <person name="Submissions S."/>
        </authorList>
    </citation>
    <scope>NUCLEOTIDE SEQUENCE [LARGE SCALE GENOMIC DNA]</scope>
    <source>
        <strain evidence="6">DSM 22002</strain>
    </source>
</reference>
<keyword evidence="6" id="KW-1185">Reference proteome</keyword>
<dbReference type="SMART" id="SM00563">
    <property type="entry name" value="PlsC"/>
    <property type="match status" value="1"/>
</dbReference>
<evidence type="ECO:0000313" key="5">
    <source>
        <dbReference type="EMBL" id="SDH87758.1"/>
    </source>
</evidence>
<evidence type="ECO:0000259" key="4">
    <source>
        <dbReference type="SMART" id="SM00563"/>
    </source>
</evidence>
<dbReference type="Proteomes" id="UP000198822">
    <property type="component" value="Chromosome I"/>
</dbReference>
<dbReference type="GO" id="GO:0003841">
    <property type="term" value="F:1-acylglycerol-3-phosphate O-acyltransferase activity"/>
    <property type="evidence" value="ECO:0007669"/>
    <property type="project" value="TreeGrafter"/>
</dbReference>
<feature type="domain" description="Phospholipid/glycerol acyltransferase" evidence="4">
    <location>
        <begin position="42"/>
        <end position="161"/>
    </location>
</feature>
<proteinExistence type="predicted"/>
<evidence type="ECO:0000256" key="1">
    <source>
        <dbReference type="ARBA" id="ARBA00022679"/>
    </source>
</evidence>